<dbReference type="Proteomes" id="UP000256328">
    <property type="component" value="Unassembled WGS sequence"/>
</dbReference>
<evidence type="ECO:0000313" key="1">
    <source>
        <dbReference type="EMBL" id="RDW87632.1"/>
    </source>
</evidence>
<organism evidence="1 2">
    <name type="scientific">Coleophoma crateriformis</name>
    <dbReference type="NCBI Taxonomy" id="565419"/>
    <lineage>
        <taxon>Eukaryota</taxon>
        <taxon>Fungi</taxon>
        <taxon>Dikarya</taxon>
        <taxon>Ascomycota</taxon>
        <taxon>Pezizomycotina</taxon>
        <taxon>Leotiomycetes</taxon>
        <taxon>Helotiales</taxon>
        <taxon>Dermateaceae</taxon>
        <taxon>Coleophoma</taxon>
    </lineage>
</organism>
<dbReference type="OrthoDB" id="5379943at2759"/>
<comment type="caution">
    <text evidence="1">The sequence shown here is derived from an EMBL/GenBank/DDBJ whole genome shotgun (WGS) entry which is preliminary data.</text>
</comment>
<dbReference type="EMBL" id="PDLN01000004">
    <property type="protein sequence ID" value="RDW87632.1"/>
    <property type="molecule type" value="Genomic_DNA"/>
</dbReference>
<proteinExistence type="predicted"/>
<name>A0A3D8SMX0_9HELO</name>
<reference evidence="1 2" key="1">
    <citation type="journal article" date="2018" name="IMA Fungus">
        <title>IMA Genome-F 9: Draft genome sequence of Annulohypoxylon stygium, Aspergillus mulundensis, Berkeleyomyces basicola (syn. Thielaviopsis basicola), Ceratocystis smalleyi, two Cercospora beticola strains, Coleophoma cylindrospora, Fusarium fracticaudum, Phialophora cf. hyalina, and Morchella septimelata.</title>
        <authorList>
            <person name="Wingfield B.D."/>
            <person name="Bills G.F."/>
            <person name="Dong Y."/>
            <person name="Huang W."/>
            <person name="Nel W.J."/>
            <person name="Swalarsk-Parry B.S."/>
            <person name="Vaghefi N."/>
            <person name="Wilken P.M."/>
            <person name="An Z."/>
            <person name="de Beer Z.W."/>
            <person name="De Vos L."/>
            <person name="Chen L."/>
            <person name="Duong T.A."/>
            <person name="Gao Y."/>
            <person name="Hammerbacher A."/>
            <person name="Kikkert J.R."/>
            <person name="Li Y."/>
            <person name="Li H."/>
            <person name="Li K."/>
            <person name="Li Q."/>
            <person name="Liu X."/>
            <person name="Ma X."/>
            <person name="Naidoo K."/>
            <person name="Pethybridge S.J."/>
            <person name="Sun J."/>
            <person name="Steenkamp E.T."/>
            <person name="van der Nest M.A."/>
            <person name="van Wyk S."/>
            <person name="Wingfield M.J."/>
            <person name="Xiong C."/>
            <person name="Yue Q."/>
            <person name="Zhang X."/>
        </authorList>
    </citation>
    <scope>NUCLEOTIDE SEQUENCE [LARGE SCALE GENOMIC DNA]</scope>
    <source>
        <strain evidence="1 2">BP5796</strain>
    </source>
</reference>
<evidence type="ECO:0000313" key="2">
    <source>
        <dbReference type="Proteomes" id="UP000256328"/>
    </source>
</evidence>
<keyword evidence="2" id="KW-1185">Reference proteome</keyword>
<protein>
    <submittedName>
        <fullName evidence="1">Uncharacterized protein</fullName>
    </submittedName>
</protein>
<gene>
    <name evidence="1" type="ORF">BP5796_03326</name>
</gene>
<dbReference type="AlphaFoldDB" id="A0A3D8SMX0"/>
<accession>A0A3D8SMX0</accession>
<sequence>MGAVRREVIIDRLATGGQEDGFLVGTNKTGVIDHCVSSEYIPELLANGLRKDLEPINVLQPDGPSFNLRMRAWSKGRVAVPSLASTIGKEPQYMVCTTTEEAFFTDKV</sequence>